<comment type="caution">
    <text evidence="1">The sequence shown here is derived from an EMBL/GenBank/DDBJ whole genome shotgun (WGS) entry which is preliminary data.</text>
</comment>
<reference evidence="1" key="1">
    <citation type="submission" date="2020-08" db="EMBL/GenBank/DDBJ databases">
        <title>Multicomponent nature underlies the extraordinary mechanical properties of spider dragline silk.</title>
        <authorList>
            <person name="Kono N."/>
            <person name="Nakamura H."/>
            <person name="Mori M."/>
            <person name="Yoshida Y."/>
            <person name="Ohtoshi R."/>
            <person name="Malay A.D."/>
            <person name="Moran D.A.P."/>
            <person name="Tomita M."/>
            <person name="Numata K."/>
            <person name="Arakawa K."/>
        </authorList>
    </citation>
    <scope>NUCLEOTIDE SEQUENCE</scope>
</reference>
<accession>A0A8X6PGI8</accession>
<gene>
    <name evidence="1" type="primary">WH47_00818</name>
    <name evidence="1" type="ORF">NPIL_678871</name>
</gene>
<dbReference type="PANTHER" id="PTHR46060">
    <property type="entry name" value="MARINER MOS1 TRANSPOSASE-LIKE PROTEIN"/>
    <property type="match status" value="1"/>
</dbReference>
<organism evidence="1 2">
    <name type="scientific">Nephila pilipes</name>
    <name type="common">Giant wood spider</name>
    <name type="synonym">Nephila maculata</name>
    <dbReference type="NCBI Taxonomy" id="299642"/>
    <lineage>
        <taxon>Eukaryota</taxon>
        <taxon>Metazoa</taxon>
        <taxon>Ecdysozoa</taxon>
        <taxon>Arthropoda</taxon>
        <taxon>Chelicerata</taxon>
        <taxon>Arachnida</taxon>
        <taxon>Araneae</taxon>
        <taxon>Araneomorphae</taxon>
        <taxon>Entelegynae</taxon>
        <taxon>Araneoidea</taxon>
        <taxon>Nephilidae</taxon>
        <taxon>Nephila</taxon>
    </lineage>
</organism>
<dbReference type="EMBL" id="BMAW01068582">
    <property type="protein sequence ID" value="GFT65205.1"/>
    <property type="molecule type" value="Genomic_DNA"/>
</dbReference>
<proteinExistence type="predicted"/>
<name>A0A8X6PGI8_NEPPI</name>
<evidence type="ECO:0000313" key="1">
    <source>
        <dbReference type="EMBL" id="GFT65205.1"/>
    </source>
</evidence>
<evidence type="ECO:0000313" key="2">
    <source>
        <dbReference type="Proteomes" id="UP000887013"/>
    </source>
</evidence>
<dbReference type="InterPro" id="IPR052709">
    <property type="entry name" value="Transposase-MT_Hybrid"/>
</dbReference>
<dbReference type="Proteomes" id="UP000887013">
    <property type="component" value="Unassembled WGS sequence"/>
</dbReference>
<dbReference type="AlphaFoldDB" id="A0A8X6PGI8"/>
<keyword evidence="2" id="KW-1185">Reference proteome</keyword>
<protein>
    <submittedName>
        <fullName evidence="1">HTH_48 domain-containing protein</fullName>
    </submittedName>
</protein>
<dbReference type="OrthoDB" id="6418330at2759"/>
<sequence length="123" mass="14368">MSVQHVRKWCREFSAGWKKVHDEERNGRPSVSEAVIEMVQREMLQSRRITVSELIARITGSSYGTVKRALTEKLGYHKSCARWVPQLLTSEHEKRLDCARQFLQKYQGDKEGMLDSIIMRDET</sequence>
<dbReference type="PANTHER" id="PTHR46060:SF1">
    <property type="entry name" value="MARINER MOS1 TRANSPOSASE-LIKE PROTEIN"/>
    <property type="match status" value="1"/>
</dbReference>